<evidence type="ECO:0000313" key="2">
    <source>
        <dbReference type="Proteomes" id="UP000828390"/>
    </source>
</evidence>
<dbReference type="AlphaFoldDB" id="A0A9D4NMM2"/>
<reference evidence="1" key="2">
    <citation type="submission" date="2020-11" db="EMBL/GenBank/DDBJ databases">
        <authorList>
            <person name="McCartney M.A."/>
            <person name="Auch B."/>
            <person name="Kono T."/>
            <person name="Mallez S."/>
            <person name="Becker A."/>
            <person name="Gohl D.M."/>
            <person name="Silverstein K.A.T."/>
            <person name="Koren S."/>
            <person name="Bechman K.B."/>
            <person name="Herman A."/>
            <person name="Abrahante J.E."/>
            <person name="Garbe J."/>
        </authorList>
    </citation>
    <scope>NUCLEOTIDE SEQUENCE</scope>
    <source>
        <strain evidence="1">Duluth1</strain>
        <tissue evidence="1">Whole animal</tissue>
    </source>
</reference>
<gene>
    <name evidence="1" type="ORF">DPMN_021706</name>
</gene>
<protein>
    <submittedName>
        <fullName evidence="1">Uncharacterized protein</fullName>
    </submittedName>
</protein>
<reference evidence="1" key="1">
    <citation type="journal article" date="2019" name="bioRxiv">
        <title>The Genome of the Zebra Mussel, Dreissena polymorpha: A Resource for Invasive Species Research.</title>
        <authorList>
            <person name="McCartney M.A."/>
            <person name="Auch B."/>
            <person name="Kono T."/>
            <person name="Mallez S."/>
            <person name="Zhang Y."/>
            <person name="Obille A."/>
            <person name="Becker A."/>
            <person name="Abrahante J.E."/>
            <person name="Garbe J."/>
            <person name="Badalamenti J.P."/>
            <person name="Herman A."/>
            <person name="Mangelson H."/>
            <person name="Liachko I."/>
            <person name="Sullivan S."/>
            <person name="Sone E.D."/>
            <person name="Koren S."/>
            <person name="Silverstein K.A.T."/>
            <person name="Beckman K.B."/>
            <person name="Gohl D.M."/>
        </authorList>
    </citation>
    <scope>NUCLEOTIDE SEQUENCE</scope>
    <source>
        <strain evidence="1">Duluth1</strain>
        <tissue evidence="1">Whole animal</tissue>
    </source>
</reference>
<evidence type="ECO:0000313" key="1">
    <source>
        <dbReference type="EMBL" id="KAH3897518.1"/>
    </source>
</evidence>
<organism evidence="1 2">
    <name type="scientific">Dreissena polymorpha</name>
    <name type="common">Zebra mussel</name>
    <name type="synonym">Mytilus polymorpha</name>
    <dbReference type="NCBI Taxonomy" id="45954"/>
    <lineage>
        <taxon>Eukaryota</taxon>
        <taxon>Metazoa</taxon>
        <taxon>Spiralia</taxon>
        <taxon>Lophotrochozoa</taxon>
        <taxon>Mollusca</taxon>
        <taxon>Bivalvia</taxon>
        <taxon>Autobranchia</taxon>
        <taxon>Heteroconchia</taxon>
        <taxon>Euheterodonta</taxon>
        <taxon>Imparidentia</taxon>
        <taxon>Neoheterodontei</taxon>
        <taxon>Myida</taxon>
        <taxon>Dreissenoidea</taxon>
        <taxon>Dreissenidae</taxon>
        <taxon>Dreissena</taxon>
    </lineage>
</organism>
<sequence length="135" mass="15427">MSLTCGLQHRTRPTGLYSEAHTGASYRLSEAQLLSTLAHCTLQHRTSPKGLSQSSDGYCPYGSHKYGYTVNVLVKECQWLTWVKQGQHDIGQLCKHRCIHYRMSFSEMDLTLYRRTKLQSKMLLLVGVLHVLLEN</sequence>
<comment type="caution">
    <text evidence="1">The sequence shown here is derived from an EMBL/GenBank/DDBJ whole genome shotgun (WGS) entry which is preliminary data.</text>
</comment>
<keyword evidence="2" id="KW-1185">Reference proteome</keyword>
<proteinExistence type="predicted"/>
<dbReference type="EMBL" id="JAIWYP010000001">
    <property type="protein sequence ID" value="KAH3897518.1"/>
    <property type="molecule type" value="Genomic_DNA"/>
</dbReference>
<dbReference type="Proteomes" id="UP000828390">
    <property type="component" value="Unassembled WGS sequence"/>
</dbReference>
<accession>A0A9D4NMM2</accession>
<name>A0A9D4NMM2_DREPO</name>